<evidence type="ECO:0000256" key="7">
    <source>
        <dbReference type="ARBA" id="ARBA00022824"/>
    </source>
</evidence>
<keyword evidence="5" id="KW-0808">Transferase</keyword>
<gene>
    <name evidence="12" type="ORF">BXZ70DRAFT_1061807</name>
</gene>
<dbReference type="AlphaFoldDB" id="A0A8K0UVB0"/>
<dbReference type="UniPathway" id="UPA00196"/>
<evidence type="ECO:0000256" key="8">
    <source>
        <dbReference type="ARBA" id="ARBA00022989"/>
    </source>
</evidence>
<keyword evidence="8 11" id="KW-1133">Transmembrane helix</keyword>
<dbReference type="InterPro" id="IPR039524">
    <property type="entry name" value="PIGO/GPI13"/>
</dbReference>
<evidence type="ECO:0000256" key="11">
    <source>
        <dbReference type="SAM" id="Phobius"/>
    </source>
</evidence>
<comment type="subcellular location">
    <subcellularLocation>
        <location evidence="1">Endoplasmic reticulum membrane</location>
        <topology evidence="1">Multi-pass membrane protein</topology>
    </subcellularLocation>
</comment>
<organism evidence="12 13">
    <name type="scientific">Cristinia sonorae</name>
    <dbReference type="NCBI Taxonomy" id="1940300"/>
    <lineage>
        <taxon>Eukaryota</taxon>
        <taxon>Fungi</taxon>
        <taxon>Dikarya</taxon>
        <taxon>Basidiomycota</taxon>
        <taxon>Agaricomycotina</taxon>
        <taxon>Agaricomycetes</taxon>
        <taxon>Agaricomycetidae</taxon>
        <taxon>Agaricales</taxon>
        <taxon>Pleurotineae</taxon>
        <taxon>Stephanosporaceae</taxon>
        <taxon>Cristinia</taxon>
    </lineage>
</organism>
<feature type="transmembrane region" description="Helical" evidence="11">
    <location>
        <begin position="918"/>
        <end position="937"/>
    </location>
</feature>
<comment type="pathway">
    <text evidence="2">Glycolipid biosynthesis; glycosylphosphatidylinositol-anchor biosynthesis.</text>
</comment>
<evidence type="ECO:0000256" key="2">
    <source>
        <dbReference type="ARBA" id="ARBA00004687"/>
    </source>
</evidence>
<keyword evidence="4" id="KW-0337">GPI-anchor biosynthesis</keyword>
<dbReference type="CDD" id="cd16023">
    <property type="entry name" value="GPI_EPT_3"/>
    <property type="match status" value="1"/>
</dbReference>
<keyword evidence="10" id="KW-0325">Glycoprotein</keyword>
<feature type="transmembrane region" description="Helical" evidence="11">
    <location>
        <begin position="581"/>
        <end position="600"/>
    </location>
</feature>
<evidence type="ECO:0000256" key="1">
    <source>
        <dbReference type="ARBA" id="ARBA00004477"/>
    </source>
</evidence>
<evidence type="ECO:0000256" key="9">
    <source>
        <dbReference type="ARBA" id="ARBA00023136"/>
    </source>
</evidence>
<protein>
    <recommendedName>
        <fullName evidence="14">GPI ethanolamine phosphate transferase 3</fullName>
    </recommendedName>
</protein>
<keyword evidence="6 11" id="KW-0812">Transmembrane</keyword>
<keyword evidence="13" id="KW-1185">Reference proteome</keyword>
<feature type="transmembrane region" description="Helical" evidence="11">
    <location>
        <begin position="428"/>
        <end position="449"/>
    </location>
</feature>
<accession>A0A8K0UVB0</accession>
<evidence type="ECO:0000256" key="5">
    <source>
        <dbReference type="ARBA" id="ARBA00022679"/>
    </source>
</evidence>
<reference evidence="12" key="1">
    <citation type="journal article" date="2021" name="New Phytol.">
        <title>Evolutionary innovations through gain and loss of genes in the ectomycorrhizal Boletales.</title>
        <authorList>
            <person name="Wu G."/>
            <person name="Miyauchi S."/>
            <person name="Morin E."/>
            <person name="Kuo A."/>
            <person name="Drula E."/>
            <person name="Varga T."/>
            <person name="Kohler A."/>
            <person name="Feng B."/>
            <person name="Cao Y."/>
            <person name="Lipzen A."/>
            <person name="Daum C."/>
            <person name="Hundley H."/>
            <person name="Pangilinan J."/>
            <person name="Johnson J."/>
            <person name="Barry K."/>
            <person name="LaButti K."/>
            <person name="Ng V."/>
            <person name="Ahrendt S."/>
            <person name="Min B."/>
            <person name="Choi I.G."/>
            <person name="Park H."/>
            <person name="Plett J.M."/>
            <person name="Magnuson J."/>
            <person name="Spatafora J.W."/>
            <person name="Nagy L.G."/>
            <person name="Henrissat B."/>
            <person name="Grigoriev I.V."/>
            <person name="Yang Z.L."/>
            <person name="Xu J."/>
            <person name="Martin F.M."/>
        </authorList>
    </citation>
    <scope>NUCLEOTIDE SEQUENCE</scope>
    <source>
        <strain evidence="12">KKN 215</strain>
    </source>
</reference>
<dbReference type="InterPro" id="IPR002591">
    <property type="entry name" value="Phosphodiest/P_Trfase"/>
</dbReference>
<feature type="transmembrane region" description="Helical" evidence="11">
    <location>
        <begin position="696"/>
        <end position="717"/>
    </location>
</feature>
<feature type="transmembrane region" description="Helical" evidence="11">
    <location>
        <begin position="653"/>
        <end position="676"/>
    </location>
</feature>
<proteinExistence type="inferred from homology"/>
<dbReference type="PANTHER" id="PTHR23071">
    <property type="entry name" value="PHOSPHATIDYLINOSITOL GLYCAN"/>
    <property type="match status" value="1"/>
</dbReference>
<dbReference type="Gene3D" id="3.40.720.10">
    <property type="entry name" value="Alkaline Phosphatase, subunit A"/>
    <property type="match status" value="1"/>
</dbReference>
<feature type="transmembrane region" description="Helical" evidence="11">
    <location>
        <begin position="949"/>
        <end position="971"/>
    </location>
</feature>
<dbReference type="InterPro" id="IPR017850">
    <property type="entry name" value="Alkaline_phosphatase_core_sf"/>
</dbReference>
<comment type="similarity">
    <text evidence="3">Belongs to the PIGG/PIGN/PIGO family. PIGO subfamily.</text>
</comment>
<feature type="transmembrane region" description="Helical" evidence="11">
    <location>
        <begin position="470"/>
        <end position="488"/>
    </location>
</feature>
<evidence type="ECO:0000256" key="3">
    <source>
        <dbReference type="ARBA" id="ARBA00008695"/>
    </source>
</evidence>
<dbReference type="GO" id="GO:0005789">
    <property type="term" value="C:endoplasmic reticulum membrane"/>
    <property type="evidence" value="ECO:0007669"/>
    <property type="project" value="UniProtKB-SubCell"/>
</dbReference>
<feature type="transmembrane region" description="Helical" evidence="11">
    <location>
        <begin position="620"/>
        <end position="641"/>
    </location>
</feature>
<dbReference type="EMBL" id="JAEVFJ010000004">
    <property type="protein sequence ID" value="KAH8105202.1"/>
    <property type="molecule type" value="Genomic_DNA"/>
</dbReference>
<keyword evidence="9 11" id="KW-0472">Membrane</keyword>
<dbReference type="OrthoDB" id="272139at2759"/>
<dbReference type="Pfam" id="PF01663">
    <property type="entry name" value="Phosphodiest"/>
    <property type="match status" value="1"/>
</dbReference>
<evidence type="ECO:0000256" key="10">
    <source>
        <dbReference type="ARBA" id="ARBA00023180"/>
    </source>
</evidence>
<sequence>MWSKGFTIILWLFLTHLGGVYLYTRGFLLTRLALSETNSCSPEACPFPPSYSKAIVLIIDALRFDFVAPNPPVPPSPFHHNFLRLPAELSQSQPDHSLLLYAFPDPPTTTLQRIKGLTTGSLPTFVDMGSNFGGSSILEDSIIGQLRAHGKRLAFMGDDTWMTVFPDAFGNMSWPFDSFHVEDLHTVDEGVIRHLFPLLREEAKTWDFILGHFLGVDHVGHRMGPDHPNMKAKLEQMDRVLRDVVEELDDDTLLVVLGDHGMDSKGDHGGDGALETSAALWLYSKTRPLVNPEVDIPEHYRTYRTYPNAPVPHRSVQQIDLVPSLSLLLGIPIPFNNLGTVIPELFWTDHAGERFSNAVRANAAQIKRYLDTYRGSSAGGELDDAWEGLQKHWNAVNALNGSLKSIGLDTFTRVALATCRAMWAQFNVTVMSLGLTLIVSSAFAAWAVYAKLGSLQEDWESWSEQTTWTCTKWSTVGAIIGLSVYFATVPFIKVAGLLDCVVFGAFMASSICLVSNNRTSITQSFHISSIPLPLVLHTLAFMSNSFTFWEDHLTTFLLLSSIVPFVLIGFTAPTPRLRYRVLGFSALFAVCVRLIGISTVCREEQQPYCEVTFFASSAITAPPILVLILSIPCAIGLPLIVKRFLNISQADKGIAGILLPLIFPSVLLQSTVAWLLEWLESADALGPTWSPVLRGARTVLAWLSIGGTLLICASLWYHVTLCIEVKSREVAGKREVTVIGFANLFGSSFLMFWLISFSLIYVATQLTGQVILCISAVALLSFLEVVDSVRDIRGMDIAFSSGKPSTLLEVDGTQSHTASVGLRFSEITPLALLGVHTFYGTGHQATISSIQWKAAFVLTAKMRYTTSIITVLLNNFGPFFLFALAIPLLALWNTAPLPHPTSASNARRLGVRAASGLMLYYGTLLIGSAASSAWLRRHLMVWKVFAPRFMLAASSLLVVDIAVLLAVGVGMSRVEAGLNRLLGAMPTMNKGVKEKVP</sequence>
<dbReference type="PANTHER" id="PTHR23071:SF1">
    <property type="entry name" value="GPI ETHANOLAMINE PHOSPHATE TRANSFERASE 3"/>
    <property type="match status" value="1"/>
</dbReference>
<comment type="caution">
    <text evidence="12">The sequence shown here is derived from an EMBL/GenBank/DDBJ whole genome shotgun (WGS) entry which is preliminary data.</text>
</comment>
<name>A0A8K0UVB0_9AGAR</name>
<evidence type="ECO:0008006" key="14">
    <source>
        <dbReference type="Google" id="ProtNLM"/>
    </source>
</evidence>
<dbReference type="SUPFAM" id="SSF53649">
    <property type="entry name" value="Alkaline phosphatase-like"/>
    <property type="match status" value="1"/>
</dbReference>
<dbReference type="Proteomes" id="UP000813824">
    <property type="component" value="Unassembled WGS sequence"/>
</dbReference>
<evidence type="ECO:0000256" key="6">
    <source>
        <dbReference type="ARBA" id="ARBA00022692"/>
    </source>
</evidence>
<keyword evidence="7" id="KW-0256">Endoplasmic reticulum</keyword>
<feature type="transmembrane region" description="Helical" evidence="11">
    <location>
        <begin position="871"/>
        <end position="892"/>
    </location>
</feature>
<feature type="transmembrane region" description="Helical" evidence="11">
    <location>
        <begin position="555"/>
        <end position="574"/>
    </location>
</feature>
<evidence type="ECO:0000256" key="4">
    <source>
        <dbReference type="ARBA" id="ARBA00022502"/>
    </source>
</evidence>
<evidence type="ECO:0000313" key="13">
    <source>
        <dbReference type="Proteomes" id="UP000813824"/>
    </source>
</evidence>
<dbReference type="GO" id="GO:0051377">
    <property type="term" value="F:mannose-ethanolamine phosphotransferase activity"/>
    <property type="evidence" value="ECO:0007669"/>
    <property type="project" value="InterPro"/>
</dbReference>
<feature type="transmembrane region" description="Helical" evidence="11">
    <location>
        <begin position="766"/>
        <end position="786"/>
    </location>
</feature>
<feature type="transmembrane region" description="Helical" evidence="11">
    <location>
        <begin position="738"/>
        <end position="760"/>
    </location>
</feature>
<evidence type="ECO:0000313" key="12">
    <source>
        <dbReference type="EMBL" id="KAH8105202.1"/>
    </source>
</evidence>
<dbReference type="GO" id="GO:0006506">
    <property type="term" value="P:GPI anchor biosynthetic process"/>
    <property type="evidence" value="ECO:0007669"/>
    <property type="project" value="UniProtKB-UniPathway"/>
</dbReference>
<dbReference type="InterPro" id="IPR037675">
    <property type="entry name" value="PIG-O_N"/>
</dbReference>